<comment type="caution">
    <text evidence="1">The sequence shown here is derived from an EMBL/GenBank/DDBJ whole genome shotgun (WGS) entry which is preliminary data.</text>
</comment>
<dbReference type="AlphaFoldDB" id="A0AAV7WZY0"/>
<reference evidence="1" key="1">
    <citation type="submission" date="2022-12" db="EMBL/GenBank/DDBJ databases">
        <title>Chromosome-level genome assembly of the bean flower thrips Megalurothrips usitatus.</title>
        <authorList>
            <person name="Ma L."/>
            <person name="Liu Q."/>
            <person name="Li H."/>
            <person name="Cai W."/>
        </authorList>
    </citation>
    <scope>NUCLEOTIDE SEQUENCE</scope>
    <source>
        <strain evidence="1">Cailab_2022a</strain>
    </source>
</reference>
<sequence length="88" mass="10047">MILHKTRSVPTILCQESAIGAAVKWCCKRTRSLVVRNLRQTYGMSSQPCRGNVNLLIEKCWKNPQYNLRCLATFGGVTHWFAKAHELL</sequence>
<name>A0AAV7WZY0_9NEOP</name>
<keyword evidence="2" id="KW-1185">Reference proteome</keyword>
<dbReference type="EMBL" id="JAPTSV010000455">
    <property type="protein sequence ID" value="KAJ1519189.1"/>
    <property type="molecule type" value="Genomic_DNA"/>
</dbReference>
<dbReference type="Proteomes" id="UP001075354">
    <property type="component" value="Unassembled WGS sequence"/>
</dbReference>
<evidence type="ECO:0000313" key="2">
    <source>
        <dbReference type="Proteomes" id="UP001075354"/>
    </source>
</evidence>
<gene>
    <name evidence="1" type="ORF">ONE63_011205</name>
</gene>
<proteinExistence type="predicted"/>
<organism evidence="1 2">
    <name type="scientific">Megalurothrips usitatus</name>
    <name type="common">bean blossom thrips</name>
    <dbReference type="NCBI Taxonomy" id="439358"/>
    <lineage>
        <taxon>Eukaryota</taxon>
        <taxon>Metazoa</taxon>
        <taxon>Ecdysozoa</taxon>
        <taxon>Arthropoda</taxon>
        <taxon>Hexapoda</taxon>
        <taxon>Insecta</taxon>
        <taxon>Pterygota</taxon>
        <taxon>Neoptera</taxon>
        <taxon>Paraneoptera</taxon>
        <taxon>Thysanoptera</taxon>
        <taxon>Terebrantia</taxon>
        <taxon>Thripoidea</taxon>
        <taxon>Thripidae</taxon>
        <taxon>Megalurothrips</taxon>
    </lineage>
</organism>
<evidence type="ECO:0000313" key="1">
    <source>
        <dbReference type="EMBL" id="KAJ1519189.1"/>
    </source>
</evidence>
<protein>
    <submittedName>
        <fullName evidence="1">Uncharacterized protein</fullName>
    </submittedName>
</protein>
<accession>A0AAV7WZY0</accession>